<keyword evidence="4" id="KW-1185">Reference proteome</keyword>
<dbReference type="Gene3D" id="3.40.50.300">
    <property type="entry name" value="P-loop containing nucleotide triphosphate hydrolases"/>
    <property type="match status" value="1"/>
</dbReference>
<sequence length="395" mass="43986">MNMIENDILPGRNKMRKNTVLVLDTGQPDFSVIAHHVEKMSHFLREVATFEEMMRAPGGYTPDIIVLDIGSVTASELEILSSIRGHYGDVPIVIVSEALDDAQVRKLLKLKVHDWLRKPVNFGEFLNSIQSGIRTSKQSSTRVHAIISAVGGSGATTVAVSLSEIIARRLAKDKANGSVALFDLDFSTGSCGYLLNLTSGFNLDSVISNPSRIDSEFVNLLQQKHDHGMIVYSFKRREVVTSLNCYELVLRMLDVVTVQHTHTVLDIPYYETDWRQDVLSGVNTVTIVCEMNLPSIKHTMDMLESIREMGGPKKPVHVLINKRRKGLFSGDRIPKAKLKQLFGETPFDYLPDEHDLMAEAMDRGVTLSDVNSSSKFLKALTKYANDVVLAEKVQA</sequence>
<dbReference type="Proteomes" id="UP001597151">
    <property type="component" value="Unassembled WGS sequence"/>
</dbReference>
<dbReference type="InterPro" id="IPR027417">
    <property type="entry name" value="P-loop_NTPase"/>
</dbReference>
<dbReference type="RefSeq" id="WP_380793609.1">
    <property type="nucleotide sequence ID" value="NZ_JBHTKR010000006.1"/>
</dbReference>
<feature type="domain" description="Response regulatory" evidence="2">
    <location>
        <begin position="19"/>
        <end position="133"/>
    </location>
</feature>
<dbReference type="PANTHER" id="PTHR43384">
    <property type="entry name" value="SEPTUM SITE-DETERMINING PROTEIN MIND HOMOLOG, CHLOROPLASTIC-RELATED"/>
    <property type="match status" value="1"/>
</dbReference>
<dbReference type="PROSITE" id="PS50110">
    <property type="entry name" value="RESPONSE_REGULATORY"/>
    <property type="match status" value="1"/>
</dbReference>
<accession>A0ABW3TFU3</accession>
<gene>
    <name evidence="3" type="ORF">ACFQ3C_15360</name>
</gene>
<dbReference type="SUPFAM" id="SSF52540">
    <property type="entry name" value="P-loop containing nucleoside triphosphate hydrolases"/>
    <property type="match status" value="1"/>
</dbReference>
<dbReference type="Gene3D" id="3.40.50.2300">
    <property type="match status" value="1"/>
</dbReference>
<keyword evidence="1" id="KW-0597">Phosphoprotein</keyword>
<dbReference type="EMBL" id="JBHTKR010000006">
    <property type="protein sequence ID" value="MFD1196050.1"/>
    <property type="molecule type" value="Genomic_DNA"/>
</dbReference>
<dbReference type="InterPro" id="IPR050625">
    <property type="entry name" value="ParA/MinD_ATPase"/>
</dbReference>
<evidence type="ECO:0000313" key="3">
    <source>
        <dbReference type="EMBL" id="MFD1196050.1"/>
    </source>
</evidence>
<proteinExistence type="predicted"/>
<evidence type="ECO:0000259" key="2">
    <source>
        <dbReference type="PROSITE" id="PS50110"/>
    </source>
</evidence>
<dbReference type="SMART" id="SM00448">
    <property type="entry name" value="REC"/>
    <property type="match status" value="1"/>
</dbReference>
<dbReference type="InterPro" id="IPR001789">
    <property type="entry name" value="Sig_transdc_resp-reg_receiver"/>
</dbReference>
<dbReference type="SUPFAM" id="SSF52172">
    <property type="entry name" value="CheY-like"/>
    <property type="match status" value="1"/>
</dbReference>
<comment type="caution">
    <text evidence="3">The sequence shown here is derived from an EMBL/GenBank/DDBJ whole genome shotgun (WGS) entry which is preliminary data.</text>
</comment>
<dbReference type="PANTHER" id="PTHR43384:SF13">
    <property type="entry name" value="SLR0110 PROTEIN"/>
    <property type="match status" value="1"/>
</dbReference>
<dbReference type="InterPro" id="IPR011006">
    <property type="entry name" value="CheY-like_superfamily"/>
</dbReference>
<dbReference type="Pfam" id="PF00072">
    <property type="entry name" value="Response_reg"/>
    <property type="match status" value="1"/>
</dbReference>
<evidence type="ECO:0000256" key="1">
    <source>
        <dbReference type="PROSITE-ProRule" id="PRU00169"/>
    </source>
</evidence>
<protein>
    <submittedName>
        <fullName evidence="3">Response regulator</fullName>
    </submittedName>
</protein>
<name>A0ABW3TFU3_9RHOB</name>
<feature type="modified residue" description="4-aspartylphosphate" evidence="1">
    <location>
        <position position="68"/>
    </location>
</feature>
<reference evidence="4" key="1">
    <citation type="journal article" date="2019" name="Int. J. Syst. Evol. Microbiol.">
        <title>The Global Catalogue of Microorganisms (GCM) 10K type strain sequencing project: providing services to taxonomists for standard genome sequencing and annotation.</title>
        <authorList>
            <consortium name="The Broad Institute Genomics Platform"/>
            <consortium name="The Broad Institute Genome Sequencing Center for Infectious Disease"/>
            <person name="Wu L."/>
            <person name="Ma J."/>
        </authorList>
    </citation>
    <scope>NUCLEOTIDE SEQUENCE [LARGE SCALE GENOMIC DNA]</scope>
    <source>
        <strain evidence="4">CCUG 55328</strain>
    </source>
</reference>
<evidence type="ECO:0000313" key="4">
    <source>
        <dbReference type="Proteomes" id="UP001597151"/>
    </source>
</evidence>
<organism evidence="3 4">
    <name type="scientific">Seohaeicola saemankumensis</name>
    <dbReference type="NCBI Taxonomy" id="481181"/>
    <lineage>
        <taxon>Bacteria</taxon>
        <taxon>Pseudomonadati</taxon>
        <taxon>Pseudomonadota</taxon>
        <taxon>Alphaproteobacteria</taxon>
        <taxon>Rhodobacterales</taxon>
        <taxon>Roseobacteraceae</taxon>
        <taxon>Seohaeicola</taxon>
    </lineage>
</organism>